<feature type="transmembrane region" description="Helical" evidence="1">
    <location>
        <begin position="110"/>
        <end position="131"/>
    </location>
</feature>
<gene>
    <name evidence="2" type="ORF">Q4T40_07210</name>
</gene>
<feature type="transmembrane region" description="Helical" evidence="1">
    <location>
        <begin position="211"/>
        <end position="234"/>
    </location>
</feature>
<keyword evidence="1" id="KW-1133">Transmembrane helix</keyword>
<feature type="transmembrane region" description="Helical" evidence="1">
    <location>
        <begin position="143"/>
        <end position="163"/>
    </location>
</feature>
<feature type="transmembrane region" description="Helical" evidence="1">
    <location>
        <begin position="30"/>
        <end position="58"/>
    </location>
</feature>
<dbReference type="Proteomes" id="UP001254848">
    <property type="component" value="Unassembled WGS sequence"/>
</dbReference>
<feature type="transmembrane region" description="Helical" evidence="1">
    <location>
        <begin position="175"/>
        <end position="199"/>
    </location>
</feature>
<feature type="transmembrane region" description="Helical" evidence="1">
    <location>
        <begin position="254"/>
        <end position="272"/>
    </location>
</feature>
<keyword evidence="1" id="KW-0472">Membrane</keyword>
<evidence type="ECO:0000313" key="2">
    <source>
        <dbReference type="EMBL" id="MDT8901020.1"/>
    </source>
</evidence>
<sequence>MWMLLPALSLAIVHIAGDNAGVVPDAAARAGAGICLTVVLAYLVFGAGLTGLAAWIGARAGVELAVVVRRLFGASGKRLFGAITLGISIPASALTGGYFAALLVRDLTGLPLTAATPLCLAFFALMAAGYLPELLIFANYCSLLLVPAVILLFVLSGGYAPLLNPLPMTEIDWPLAMALLGYNAGGMRPALAAETAACLARRGGRAVWLTVAAKLLEGVLTVAMVYIVIAAGVAGPMSLTAAAACVFGPAGGRIFAGVLLCTFVTTMVPAMVVNGRHLACCTGIATRSAVAAAAFVVYLATFLSYGAMLTIMAWMAGATSLFIGYTAYKVHKNGVNQQ</sequence>
<feature type="transmembrane region" description="Helical" evidence="1">
    <location>
        <begin position="284"/>
        <end position="305"/>
    </location>
</feature>
<dbReference type="EMBL" id="JAUOZS010000001">
    <property type="protein sequence ID" value="MDT8901020.1"/>
    <property type="molecule type" value="Genomic_DNA"/>
</dbReference>
<reference evidence="2 3" key="1">
    <citation type="submission" date="2023-07" db="EMBL/GenBank/DDBJ databases">
        <title>The novel representative of Negativicutes class, Anaeroselena agilis gen. nov. sp. nov.</title>
        <authorList>
            <person name="Prokofeva M.I."/>
            <person name="Elcheninov A.G."/>
            <person name="Klyukina A."/>
            <person name="Kublanov I.V."/>
            <person name="Frolov E.N."/>
            <person name="Podosokorskaya O.A."/>
        </authorList>
    </citation>
    <scope>NUCLEOTIDE SEQUENCE [LARGE SCALE GENOMIC DNA]</scope>
    <source>
        <strain evidence="2 3">4137-cl</strain>
    </source>
</reference>
<dbReference type="RefSeq" id="WP_413779547.1">
    <property type="nucleotide sequence ID" value="NZ_JAUOZS010000001.1"/>
</dbReference>
<evidence type="ECO:0000313" key="3">
    <source>
        <dbReference type="Proteomes" id="UP001254848"/>
    </source>
</evidence>
<accession>A0ABU3NW19</accession>
<feature type="transmembrane region" description="Helical" evidence="1">
    <location>
        <begin position="79"/>
        <end position="104"/>
    </location>
</feature>
<protein>
    <submittedName>
        <fullName evidence="2">Uncharacterized protein</fullName>
    </submittedName>
</protein>
<proteinExistence type="predicted"/>
<name>A0ABU3NW19_9FIRM</name>
<keyword evidence="3" id="KW-1185">Reference proteome</keyword>
<organism evidence="2 3">
    <name type="scientific">Anaeroselena agilis</name>
    <dbReference type="NCBI Taxonomy" id="3063788"/>
    <lineage>
        <taxon>Bacteria</taxon>
        <taxon>Bacillati</taxon>
        <taxon>Bacillota</taxon>
        <taxon>Negativicutes</taxon>
        <taxon>Acetonemataceae</taxon>
        <taxon>Anaeroselena</taxon>
    </lineage>
</organism>
<evidence type="ECO:0000256" key="1">
    <source>
        <dbReference type="SAM" id="Phobius"/>
    </source>
</evidence>
<keyword evidence="1" id="KW-0812">Transmembrane</keyword>
<comment type="caution">
    <text evidence="2">The sequence shown here is derived from an EMBL/GenBank/DDBJ whole genome shotgun (WGS) entry which is preliminary data.</text>
</comment>